<dbReference type="GO" id="GO:0031146">
    <property type="term" value="P:SCF-dependent proteasomal ubiquitin-dependent protein catabolic process"/>
    <property type="evidence" value="ECO:0007669"/>
    <property type="project" value="TreeGrafter"/>
</dbReference>
<dbReference type="EMBL" id="CAKOFQ010006652">
    <property type="protein sequence ID" value="CAH1953890.1"/>
    <property type="molecule type" value="Genomic_DNA"/>
</dbReference>
<dbReference type="CDD" id="cd09917">
    <property type="entry name" value="F-box_SF"/>
    <property type="match status" value="1"/>
</dbReference>
<dbReference type="Proteomes" id="UP001152888">
    <property type="component" value="Unassembled WGS sequence"/>
</dbReference>
<dbReference type="SMART" id="SM00256">
    <property type="entry name" value="FBOX"/>
    <property type="match status" value="1"/>
</dbReference>
<dbReference type="AlphaFoldDB" id="A0A9P0JMD0"/>
<feature type="domain" description="F-box" evidence="2">
    <location>
        <begin position="4"/>
        <end position="52"/>
    </location>
</feature>
<dbReference type="Pfam" id="PF00400">
    <property type="entry name" value="WD40"/>
    <property type="match status" value="1"/>
</dbReference>
<dbReference type="Gene3D" id="2.130.10.10">
    <property type="entry name" value="YVTN repeat-like/Quinoprotein amine dehydrogenase"/>
    <property type="match status" value="1"/>
</dbReference>
<feature type="repeat" description="WD" evidence="1">
    <location>
        <begin position="180"/>
        <end position="212"/>
    </location>
</feature>
<dbReference type="Gene3D" id="1.20.1280.50">
    <property type="match status" value="1"/>
</dbReference>
<keyword evidence="4" id="KW-1185">Reference proteome</keyword>
<dbReference type="Pfam" id="PF12937">
    <property type="entry name" value="F-box-like"/>
    <property type="match status" value="1"/>
</dbReference>
<dbReference type="OrthoDB" id="435188at2759"/>
<dbReference type="InterPro" id="IPR052301">
    <property type="entry name" value="SCF_F-box/WD-repeat"/>
</dbReference>
<dbReference type="PROSITE" id="PS50181">
    <property type="entry name" value="FBOX"/>
    <property type="match status" value="1"/>
</dbReference>
<proteinExistence type="predicted"/>
<dbReference type="SUPFAM" id="SSF81383">
    <property type="entry name" value="F-box domain"/>
    <property type="match status" value="1"/>
</dbReference>
<dbReference type="InterPro" id="IPR036047">
    <property type="entry name" value="F-box-like_dom_sf"/>
</dbReference>
<evidence type="ECO:0000313" key="4">
    <source>
        <dbReference type="Proteomes" id="UP001152888"/>
    </source>
</evidence>
<organism evidence="3 4">
    <name type="scientific">Acanthoscelides obtectus</name>
    <name type="common">Bean weevil</name>
    <name type="synonym">Bruchus obtectus</name>
    <dbReference type="NCBI Taxonomy" id="200917"/>
    <lineage>
        <taxon>Eukaryota</taxon>
        <taxon>Metazoa</taxon>
        <taxon>Ecdysozoa</taxon>
        <taxon>Arthropoda</taxon>
        <taxon>Hexapoda</taxon>
        <taxon>Insecta</taxon>
        <taxon>Pterygota</taxon>
        <taxon>Neoptera</taxon>
        <taxon>Endopterygota</taxon>
        <taxon>Coleoptera</taxon>
        <taxon>Polyphaga</taxon>
        <taxon>Cucujiformia</taxon>
        <taxon>Chrysomeloidea</taxon>
        <taxon>Chrysomelidae</taxon>
        <taxon>Bruchinae</taxon>
        <taxon>Bruchini</taxon>
        <taxon>Acanthoscelides</taxon>
    </lineage>
</organism>
<dbReference type="SMART" id="SM00320">
    <property type="entry name" value="WD40"/>
    <property type="match status" value="5"/>
</dbReference>
<sequence>MVSNSNLSGLSTELLIKIFSYADIPDLCRLKQTCRRFNSIISSWDHIILKDIPLPLATNQMSNIFLSKCSHKLTTLEKLRISKNWTIGKYYEKSLLCVKKKFMPWLQLEEKCIWLSRGRFVFCYHRKGSYVKLKPIYYYHRETNSDVAHFQKKGNTLVCGLRDGSLCINNTVQRSSRFLRSCHESDVNSVDINTNENIVVSGGRDNWFKVWKRNIETNEVALTYENNLQDRIWKVAILDEGPLLAIGTSANNNINSIFINDIQRATNILQLSCCEYNHGVLDMKWDGPHCVWSCGYDTYLRKWDLRTGNCVQIYKDPHASALYCLDYDYCNTVMTGTQLHGRVILWDVRQKNSVQLFFMESCKSRGLGRNSPVYSLAFEAEYLFTATDQNLNVLNFSGYNGAIHDYSDCCK</sequence>
<comment type="caution">
    <text evidence="3">The sequence shown here is derived from an EMBL/GenBank/DDBJ whole genome shotgun (WGS) entry which is preliminary data.</text>
</comment>
<dbReference type="GO" id="GO:0019005">
    <property type="term" value="C:SCF ubiquitin ligase complex"/>
    <property type="evidence" value="ECO:0007669"/>
    <property type="project" value="TreeGrafter"/>
</dbReference>
<reference evidence="3" key="1">
    <citation type="submission" date="2022-03" db="EMBL/GenBank/DDBJ databases">
        <authorList>
            <person name="Sayadi A."/>
        </authorList>
    </citation>
    <scope>NUCLEOTIDE SEQUENCE</scope>
</reference>
<gene>
    <name evidence="3" type="ORF">ACAOBT_LOCUS280</name>
</gene>
<dbReference type="PANTHER" id="PTHR14381:SF1">
    <property type="entry name" value="F-BOX_WD REPEAT-CONTAINING PROTEIN 4"/>
    <property type="match status" value="1"/>
</dbReference>
<evidence type="ECO:0000259" key="2">
    <source>
        <dbReference type="PROSITE" id="PS50181"/>
    </source>
</evidence>
<dbReference type="InterPro" id="IPR001680">
    <property type="entry name" value="WD40_rpt"/>
</dbReference>
<dbReference type="InterPro" id="IPR036322">
    <property type="entry name" value="WD40_repeat_dom_sf"/>
</dbReference>
<dbReference type="InterPro" id="IPR015943">
    <property type="entry name" value="WD40/YVTN_repeat-like_dom_sf"/>
</dbReference>
<protein>
    <recommendedName>
        <fullName evidence="2">F-box domain-containing protein</fullName>
    </recommendedName>
</protein>
<dbReference type="PROSITE" id="PS50294">
    <property type="entry name" value="WD_REPEATS_REGION"/>
    <property type="match status" value="1"/>
</dbReference>
<evidence type="ECO:0000313" key="3">
    <source>
        <dbReference type="EMBL" id="CAH1953890.1"/>
    </source>
</evidence>
<dbReference type="PANTHER" id="PTHR14381">
    <property type="entry name" value="DACTYLIN"/>
    <property type="match status" value="1"/>
</dbReference>
<name>A0A9P0JMD0_ACAOB</name>
<dbReference type="SUPFAM" id="SSF50978">
    <property type="entry name" value="WD40 repeat-like"/>
    <property type="match status" value="1"/>
</dbReference>
<evidence type="ECO:0000256" key="1">
    <source>
        <dbReference type="PROSITE-ProRule" id="PRU00221"/>
    </source>
</evidence>
<dbReference type="InterPro" id="IPR001810">
    <property type="entry name" value="F-box_dom"/>
</dbReference>
<keyword evidence="1" id="KW-0853">WD repeat</keyword>
<dbReference type="PROSITE" id="PS50082">
    <property type="entry name" value="WD_REPEATS_2"/>
    <property type="match status" value="1"/>
</dbReference>
<accession>A0A9P0JMD0</accession>